<proteinExistence type="predicted"/>
<dbReference type="AlphaFoldDB" id="A0A7K1S6B8"/>
<dbReference type="Proteomes" id="UP000436006">
    <property type="component" value="Unassembled WGS sequence"/>
</dbReference>
<organism evidence="1 2">
    <name type="scientific">Spirosoma arboris</name>
    <dbReference type="NCBI Taxonomy" id="2682092"/>
    <lineage>
        <taxon>Bacteria</taxon>
        <taxon>Pseudomonadati</taxon>
        <taxon>Bacteroidota</taxon>
        <taxon>Cytophagia</taxon>
        <taxon>Cytophagales</taxon>
        <taxon>Cytophagaceae</taxon>
        <taxon>Spirosoma</taxon>
    </lineage>
</organism>
<accession>A0A7K1S6B8</accession>
<evidence type="ECO:0000313" key="2">
    <source>
        <dbReference type="Proteomes" id="UP000436006"/>
    </source>
</evidence>
<comment type="caution">
    <text evidence="1">The sequence shown here is derived from an EMBL/GenBank/DDBJ whole genome shotgun (WGS) entry which is preliminary data.</text>
</comment>
<protein>
    <submittedName>
        <fullName evidence="1">Uncharacterized protein</fullName>
    </submittedName>
</protein>
<gene>
    <name evidence="1" type="ORF">GO755_04935</name>
</gene>
<evidence type="ECO:0000313" key="1">
    <source>
        <dbReference type="EMBL" id="MVM29369.1"/>
    </source>
</evidence>
<keyword evidence="2" id="KW-1185">Reference proteome</keyword>
<dbReference type="RefSeq" id="WP_157583642.1">
    <property type="nucleotide sequence ID" value="NZ_WPIN01000002.1"/>
</dbReference>
<dbReference type="EMBL" id="WPIN01000002">
    <property type="protein sequence ID" value="MVM29369.1"/>
    <property type="molecule type" value="Genomic_DNA"/>
</dbReference>
<sequence>MPLVTKSFRKSFTLTASKLKPADAAILSADLWLLANTPAQTLEQKEKKQRHLKQTLALLADSRLKKKHVVPTPEPTKQQCVVVLTADLLTVLEGGLSRAMIDRLERPDLTAPALIEDQDEDFYEFSVRERAIFRYQRAERFTLDELLAIQLLLNEGDGNVVGTLDELDLLSSWAEQELDFLNLTSLPFRRFRDAENNLIYPPAIDRALSELIAHIDQVDDLVKPMQFSIRKGPGLGWLFRRKKDWELTIGD</sequence>
<name>A0A7K1S6B8_9BACT</name>
<reference evidence="1 2" key="1">
    <citation type="submission" date="2019-12" db="EMBL/GenBank/DDBJ databases">
        <title>Spirosoma sp. HMF4905 genome sequencing and assembly.</title>
        <authorList>
            <person name="Kang H."/>
            <person name="Cha I."/>
            <person name="Kim H."/>
            <person name="Joh K."/>
        </authorList>
    </citation>
    <scope>NUCLEOTIDE SEQUENCE [LARGE SCALE GENOMIC DNA]</scope>
    <source>
        <strain evidence="1 2">HMF4905</strain>
    </source>
</reference>